<evidence type="ECO:0000256" key="9">
    <source>
        <dbReference type="RuleBase" id="RU362103"/>
    </source>
</evidence>
<evidence type="ECO:0000256" key="8">
    <source>
        <dbReference type="PROSITE-ProRule" id="PRU00555"/>
    </source>
</evidence>
<dbReference type="PROSITE" id="PS51210">
    <property type="entry name" value="PLA2C"/>
    <property type="match status" value="1"/>
</dbReference>
<evidence type="ECO:0000256" key="7">
    <source>
        <dbReference type="ARBA" id="ARBA00049531"/>
    </source>
</evidence>
<keyword evidence="4 8" id="KW-0442">Lipid degradation</keyword>
<keyword evidence="3 8" id="KW-0378">Hydrolase</keyword>
<evidence type="ECO:0000256" key="5">
    <source>
        <dbReference type="ARBA" id="ARBA00023098"/>
    </source>
</evidence>
<comment type="catalytic activity">
    <reaction evidence="7 9">
        <text>a 1-acyl-sn-glycero-3-phosphocholine + H2O = sn-glycerol 3-phosphocholine + a fatty acid + H(+)</text>
        <dbReference type="Rhea" id="RHEA:15177"/>
        <dbReference type="ChEBI" id="CHEBI:15377"/>
        <dbReference type="ChEBI" id="CHEBI:15378"/>
        <dbReference type="ChEBI" id="CHEBI:16870"/>
        <dbReference type="ChEBI" id="CHEBI:28868"/>
        <dbReference type="ChEBI" id="CHEBI:58168"/>
        <dbReference type="EC" id="3.1.1.5"/>
    </reaction>
</comment>
<dbReference type="Pfam" id="PF01735">
    <property type="entry name" value="PLA2_B"/>
    <property type="match status" value="2"/>
</dbReference>
<dbReference type="PANTHER" id="PTHR10728:SF62">
    <property type="entry name" value="LYSOPHOSPHOLIPASE"/>
    <property type="match status" value="1"/>
</dbReference>
<comment type="similarity">
    <text evidence="1 9">Belongs to the lysophospholipase family.</text>
</comment>
<dbReference type="AlphaFoldDB" id="A0AAN7B2Y8"/>
<evidence type="ECO:0000256" key="1">
    <source>
        <dbReference type="ARBA" id="ARBA00008780"/>
    </source>
</evidence>
<dbReference type="FunFam" id="3.40.1090.10:FF:000010">
    <property type="entry name" value="Lysophospholipase"/>
    <property type="match status" value="1"/>
</dbReference>
<reference evidence="11" key="1">
    <citation type="journal article" date="2023" name="Mol. Phylogenet. Evol.">
        <title>Genome-scale phylogeny and comparative genomics of the fungal order Sordariales.</title>
        <authorList>
            <person name="Hensen N."/>
            <person name="Bonometti L."/>
            <person name="Westerberg I."/>
            <person name="Brannstrom I.O."/>
            <person name="Guillou S."/>
            <person name="Cros-Aarteil S."/>
            <person name="Calhoun S."/>
            <person name="Haridas S."/>
            <person name="Kuo A."/>
            <person name="Mondo S."/>
            <person name="Pangilinan J."/>
            <person name="Riley R."/>
            <person name="LaButti K."/>
            <person name="Andreopoulos B."/>
            <person name="Lipzen A."/>
            <person name="Chen C."/>
            <person name="Yan M."/>
            <person name="Daum C."/>
            <person name="Ng V."/>
            <person name="Clum A."/>
            <person name="Steindorff A."/>
            <person name="Ohm R.A."/>
            <person name="Martin F."/>
            <person name="Silar P."/>
            <person name="Natvig D.O."/>
            <person name="Lalanne C."/>
            <person name="Gautier V."/>
            <person name="Ament-Velasquez S.L."/>
            <person name="Kruys A."/>
            <person name="Hutchinson M.I."/>
            <person name="Powell A.J."/>
            <person name="Barry K."/>
            <person name="Miller A.N."/>
            <person name="Grigoriev I.V."/>
            <person name="Debuchy R."/>
            <person name="Gladieux P."/>
            <person name="Hiltunen Thoren M."/>
            <person name="Johannesson H."/>
        </authorList>
    </citation>
    <scope>NUCLEOTIDE SEQUENCE</scope>
    <source>
        <strain evidence="11">PSN293</strain>
    </source>
</reference>
<dbReference type="EC" id="3.1.1.5" evidence="2 9"/>
<gene>
    <name evidence="11" type="ORF">QBC37DRAFT_443623</name>
</gene>
<dbReference type="GO" id="GO:0016740">
    <property type="term" value="F:transferase activity"/>
    <property type="evidence" value="ECO:0007669"/>
    <property type="project" value="UniProtKB-KW"/>
</dbReference>
<dbReference type="InterPro" id="IPR002642">
    <property type="entry name" value="LysoPLipase_cat_dom"/>
</dbReference>
<evidence type="ECO:0000259" key="10">
    <source>
        <dbReference type="PROSITE" id="PS51210"/>
    </source>
</evidence>
<dbReference type="GO" id="GO:0004623">
    <property type="term" value="F:phospholipase A2 activity"/>
    <property type="evidence" value="ECO:0007669"/>
    <property type="project" value="TreeGrafter"/>
</dbReference>
<name>A0AAN7B2Y8_9PEZI</name>
<comment type="caution">
    <text evidence="11">The sequence shown here is derived from an EMBL/GenBank/DDBJ whole genome shotgun (WGS) entry which is preliminary data.</text>
</comment>
<proteinExistence type="inferred from homology"/>
<dbReference type="EMBL" id="MU858221">
    <property type="protein sequence ID" value="KAK4208973.1"/>
    <property type="molecule type" value="Genomic_DNA"/>
</dbReference>
<dbReference type="GO" id="GO:0005783">
    <property type="term" value="C:endoplasmic reticulum"/>
    <property type="evidence" value="ECO:0007669"/>
    <property type="project" value="TreeGrafter"/>
</dbReference>
<accession>A0AAN7B2Y8</accession>
<keyword evidence="5 8" id="KW-0443">Lipid metabolism</keyword>
<dbReference type="GO" id="GO:0046475">
    <property type="term" value="P:glycerophospholipid catabolic process"/>
    <property type="evidence" value="ECO:0007669"/>
    <property type="project" value="TreeGrafter"/>
</dbReference>
<dbReference type="SMART" id="SM00022">
    <property type="entry name" value="PLAc"/>
    <property type="match status" value="1"/>
</dbReference>
<dbReference type="Proteomes" id="UP001301769">
    <property type="component" value="Unassembled WGS sequence"/>
</dbReference>
<evidence type="ECO:0000256" key="6">
    <source>
        <dbReference type="ARBA" id="ARBA00023180"/>
    </source>
</evidence>
<organism evidence="11 12">
    <name type="scientific">Rhypophila decipiens</name>
    <dbReference type="NCBI Taxonomy" id="261697"/>
    <lineage>
        <taxon>Eukaryota</taxon>
        <taxon>Fungi</taxon>
        <taxon>Dikarya</taxon>
        <taxon>Ascomycota</taxon>
        <taxon>Pezizomycotina</taxon>
        <taxon>Sordariomycetes</taxon>
        <taxon>Sordariomycetidae</taxon>
        <taxon>Sordariales</taxon>
        <taxon>Naviculisporaceae</taxon>
        <taxon>Rhypophila</taxon>
    </lineage>
</organism>
<sequence>MQTRFFDCSLGTICTESRWGDFNALGAHLDLEGRGNSDAPDGYAPAPVQCPEARPTIRPADTLSIQESDWLRARDKNTFEAMLNVLPRLGVTGLDVEGYLRNLSESKGLLPRLGIAMSGGGYRALLNGAGALAAFDNRTANSTGPGQLGGILQATTYLCGLSGASWLVGSLYTQNSTTVESIIDAREGFLSQLWQFNDSVLRGPAELRTGQYYRELADAVDAKFKAGFNTSITDFWGRALSYQLVNASDGGPGHTYSSIANDSWFTKGEAPLPLVVALERAAGAIQVALNSTVIEFNPWEMGSYNAPNPAFAPLKYVGSAFARGDIPPDGDCVAGVDNTGFVVGTSSSLFNQAFLQIAQVEGAPNSLISMINSTLARVGDENRDVAVWPNPFFQYNSAKNPNANSKVMTLVDGGEGLENIPFHPLLWRARDVDVIIAIDSSADTTTHWPNGTSLVATYVNRMVNLQFNLRPTFFGCEATNMSKPGPLIVYLPNAPYTTFSNVSTFDLEFSTETRDAIIQNGYNVATRGNATVEEKWPECMACAILWRSFRRSGTPVPQACTDCFGFHCWSGALITGDPGTYSTKQIITTPRRFSR</sequence>
<evidence type="ECO:0000256" key="3">
    <source>
        <dbReference type="ARBA" id="ARBA00022801"/>
    </source>
</evidence>
<evidence type="ECO:0000256" key="2">
    <source>
        <dbReference type="ARBA" id="ARBA00013274"/>
    </source>
</evidence>
<keyword evidence="12" id="KW-1185">Reference proteome</keyword>
<dbReference type="Gene3D" id="3.40.1090.10">
    <property type="entry name" value="Cytosolic phospholipase A2 catalytic domain"/>
    <property type="match status" value="1"/>
</dbReference>
<evidence type="ECO:0000256" key="4">
    <source>
        <dbReference type="ARBA" id="ARBA00022963"/>
    </source>
</evidence>
<dbReference type="InterPro" id="IPR016035">
    <property type="entry name" value="Acyl_Trfase/lysoPLipase"/>
</dbReference>
<feature type="domain" description="PLA2c" evidence="10">
    <location>
        <begin position="49"/>
        <end position="574"/>
    </location>
</feature>
<reference evidence="11" key="2">
    <citation type="submission" date="2023-05" db="EMBL/GenBank/DDBJ databases">
        <authorList>
            <consortium name="Lawrence Berkeley National Laboratory"/>
            <person name="Steindorff A."/>
            <person name="Hensen N."/>
            <person name="Bonometti L."/>
            <person name="Westerberg I."/>
            <person name="Brannstrom I.O."/>
            <person name="Guillou S."/>
            <person name="Cros-Aarteil S."/>
            <person name="Calhoun S."/>
            <person name="Haridas S."/>
            <person name="Kuo A."/>
            <person name="Mondo S."/>
            <person name="Pangilinan J."/>
            <person name="Riley R."/>
            <person name="Labutti K."/>
            <person name="Andreopoulos B."/>
            <person name="Lipzen A."/>
            <person name="Chen C."/>
            <person name="Yanf M."/>
            <person name="Daum C."/>
            <person name="Ng V."/>
            <person name="Clum A."/>
            <person name="Ohm R."/>
            <person name="Martin F."/>
            <person name="Silar P."/>
            <person name="Natvig D."/>
            <person name="Lalanne C."/>
            <person name="Gautier V."/>
            <person name="Ament-Velasquez S.L."/>
            <person name="Kruys A."/>
            <person name="Hutchinson M.I."/>
            <person name="Powell A.J."/>
            <person name="Barry K."/>
            <person name="Miller A.N."/>
            <person name="Grigoriev I.V."/>
            <person name="Debuchy R."/>
            <person name="Gladieux P."/>
            <person name="Thoren M.H."/>
            <person name="Johannesson H."/>
        </authorList>
    </citation>
    <scope>NUCLEOTIDE SEQUENCE</scope>
    <source>
        <strain evidence="11">PSN293</strain>
    </source>
</reference>
<keyword evidence="11" id="KW-0808">Transferase</keyword>
<keyword evidence="6" id="KW-0325">Glycoprotein</keyword>
<dbReference type="PANTHER" id="PTHR10728">
    <property type="entry name" value="CYTOSOLIC PHOSPHOLIPASE A2"/>
    <property type="match status" value="1"/>
</dbReference>
<dbReference type="GO" id="GO:0004622">
    <property type="term" value="F:phosphatidylcholine lysophospholipase activity"/>
    <property type="evidence" value="ECO:0007669"/>
    <property type="project" value="UniProtKB-EC"/>
</dbReference>
<protein>
    <recommendedName>
        <fullName evidence="2 9">Lysophospholipase</fullName>
        <ecNumber evidence="2 9">3.1.1.5</ecNumber>
    </recommendedName>
</protein>
<evidence type="ECO:0000313" key="11">
    <source>
        <dbReference type="EMBL" id="KAK4208973.1"/>
    </source>
</evidence>
<dbReference type="GO" id="GO:0005829">
    <property type="term" value="C:cytosol"/>
    <property type="evidence" value="ECO:0007669"/>
    <property type="project" value="TreeGrafter"/>
</dbReference>
<dbReference type="SUPFAM" id="SSF52151">
    <property type="entry name" value="FabD/lysophospholipase-like"/>
    <property type="match status" value="1"/>
</dbReference>
<evidence type="ECO:0000313" key="12">
    <source>
        <dbReference type="Proteomes" id="UP001301769"/>
    </source>
</evidence>